<keyword evidence="1" id="KW-0812">Transmembrane</keyword>
<dbReference type="AlphaFoldDB" id="A0A7W9GUK3"/>
<dbReference type="Proteomes" id="UP000542813">
    <property type="component" value="Unassembled WGS sequence"/>
</dbReference>
<name>A0A7W9GUK3_9ACTN</name>
<feature type="transmembrane region" description="Helical" evidence="1">
    <location>
        <begin position="20"/>
        <end position="45"/>
    </location>
</feature>
<keyword evidence="1" id="KW-1133">Transmembrane helix</keyword>
<proteinExistence type="predicted"/>
<organism evidence="2 3">
    <name type="scientific">Jiangella mangrovi</name>
    <dbReference type="NCBI Taxonomy" id="1524084"/>
    <lineage>
        <taxon>Bacteria</taxon>
        <taxon>Bacillati</taxon>
        <taxon>Actinomycetota</taxon>
        <taxon>Actinomycetes</taxon>
        <taxon>Jiangellales</taxon>
        <taxon>Jiangellaceae</taxon>
        <taxon>Jiangella</taxon>
    </lineage>
</organism>
<evidence type="ECO:0000313" key="3">
    <source>
        <dbReference type="Proteomes" id="UP000542813"/>
    </source>
</evidence>
<keyword evidence="1" id="KW-0472">Membrane</keyword>
<comment type="caution">
    <text evidence="2">The sequence shown here is derived from an EMBL/GenBank/DDBJ whole genome shotgun (WGS) entry which is preliminary data.</text>
</comment>
<sequence>MTGAKAALAVELVKASSSRVIGSATILLVAGIGVLAGSLTAAAQSGNEQVLAQLGTLAGTSGWDRYLGVAAQVTAAGATLGFGVTLSWMIGREFADGTVAGLFALPVSRAAIAVAKLAIHLLWAAAVATVLVALLATVGALLRLGPVDSATVAALGRQLTLTILSAGLAMPAAWAATLGRGLLPGVATTIGIIVVAQVTVVAGTGAWLPLAAPALWALEPESVSLAQLALALVIPLAFALATLDAWRRLQLT</sequence>
<feature type="transmembrane region" description="Helical" evidence="1">
    <location>
        <begin position="121"/>
        <end position="142"/>
    </location>
</feature>
<dbReference type="EMBL" id="JACHMM010000001">
    <property type="protein sequence ID" value="MBB5790368.1"/>
    <property type="molecule type" value="Genomic_DNA"/>
</dbReference>
<gene>
    <name evidence="2" type="ORF">HD601_004943</name>
</gene>
<evidence type="ECO:0000313" key="2">
    <source>
        <dbReference type="EMBL" id="MBB5790368.1"/>
    </source>
</evidence>
<reference evidence="2 3" key="1">
    <citation type="submission" date="2020-08" db="EMBL/GenBank/DDBJ databases">
        <title>Sequencing the genomes of 1000 actinobacteria strains.</title>
        <authorList>
            <person name="Klenk H.-P."/>
        </authorList>
    </citation>
    <scope>NUCLEOTIDE SEQUENCE [LARGE SCALE GENOMIC DNA]</scope>
    <source>
        <strain evidence="2 3">DSM 102122</strain>
    </source>
</reference>
<feature type="transmembrane region" description="Helical" evidence="1">
    <location>
        <begin position="154"/>
        <end position="174"/>
    </location>
</feature>
<feature type="transmembrane region" description="Helical" evidence="1">
    <location>
        <begin position="186"/>
        <end position="208"/>
    </location>
</feature>
<protein>
    <submittedName>
        <fullName evidence="2">ABC-2 type transport system permease protein</fullName>
    </submittedName>
</protein>
<dbReference type="RefSeq" id="WP_184826382.1">
    <property type="nucleotide sequence ID" value="NZ_JACHMM010000001.1"/>
</dbReference>
<evidence type="ECO:0000256" key="1">
    <source>
        <dbReference type="SAM" id="Phobius"/>
    </source>
</evidence>
<feature type="transmembrane region" description="Helical" evidence="1">
    <location>
        <begin position="228"/>
        <end position="246"/>
    </location>
</feature>
<accession>A0A7W9GUK3</accession>
<feature type="transmembrane region" description="Helical" evidence="1">
    <location>
        <begin position="66"/>
        <end position="91"/>
    </location>
</feature>
<keyword evidence="3" id="KW-1185">Reference proteome</keyword>
<dbReference type="Pfam" id="PF12730">
    <property type="entry name" value="ABC2_membrane_4"/>
    <property type="match status" value="1"/>
</dbReference>